<reference evidence="1" key="1">
    <citation type="submission" date="2013-04" db="UniProtKB">
        <authorList>
            <consortium name="EnsemblPlants"/>
        </authorList>
    </citation>
    <scope>IDENTIFICATION</scope>
</reference>
<proteinExistence type="predicted"/>
<dbReference type="HOGENOM" id="CLU_1580945_0_0_1"/>
<dbReference type="AlphaFoldDB" id="J3LHB0"/>
<name>J3LHB0_ORYBR</name>
<dbReference type="Proteomes" id="UP000006038">
    <property type="component" value="Unassembled WGS sequence"/>
</dbReference>
<accession>J3LHB0</accession>
<dbReference type="Gramene" id="OB02G40270.1">
    <property type="protein sequence ID" value="OB02G40270.1"/>
    <property type="gene ID" value="OB02G40270"/>
</dbReference>
<evidence type="ECO:0000313" key="2">
    <source>
        <dbReference type="Proteomes" id="UP000006038"/>
    </source>
</evidence>
<organism evidence="1">
    <name type="scientific">Oryza brachyantha</name>
    <name type="common">malo sina</name>
    <dbReference type="NCBI Taxonomy" id="4533"/>
    <lineage>
        <taxon>Eukaryota</taxon>
        <taxon>Viridiplantae</taxon>
        <taxon>Streptophyta</taxon>
        <taxon>Embryophyta</taxon>
        <taxon>Tracheophyta</taxon>
        <taxon>Spermatophyta</taxon>
        <taxon>Magnoliopsida</taxon>
        <taxon>Liliopsida</taxon>
        <taxon>Poales</taxon>
        <taxon>Poaceae</taxon>
        <taxon>BOP clade</taxon>
        <taxon>Oryzoideae</taxon>
        <taxon>Oryzeae</taxon>
        <taxon>Oryzinae</taxon>
        <taxon>Oryza</taxon>
    </lineage>
</organism>
<sequence length="169" mass="18454">MSGSYHLLAAVCPVSPLPIEHCILNLPSPVAALPAAAVQLEWRTLPARPVPVLGRRRTVLDPFILTSIHGTSWPGLPGCNEGCLAPRIKLHRKAPRRKPGNDVDGRAGQGWLDLCSSCRCDEQSSEKTDLELFVARRQGLFSTAPAVAEKGEKLTILFVARDDDVRVRF</sequence>
<keyword evidence="2" id="KW-1185">Reference proteome</keyword>
<protein>
    <submittedName>
        <fullName evidence="1">Uncharacterized protein</fullName>
    </submittedName>
</protein>
<dbReference type="EnsemblPlants" id="OB02G40270.1">
    <property type="protein sequence ID" value="OB02G40270.1"/>
    <property type="gene ID" value="OB02G40270"/>
</dbReference>
<evidence type="ECO:0000313" key="1">
    <source>
        <dbReference type="EnsemblPlants" id="OB02G40270.1"/>
    </source>
</evidence>